<evidence type="ECO:0000313" key="2">
    <source>
        <dbReference type="EMBL" id="JAH53578.1"/>
    </source>
</evidence>
<name>A0A0E9TLF4_ANGAN</name>
<dbReference type="EMBL" id="GBXM01054999">
    <property type="protein sequence ID" value="JAH53578.1"/>
    <property type="molecule type" value="Transcribed_RNA"/>
</dbReference>
<accession>A0A0E9TLF4</accession>
<keyword evidence="1" id="KW-1133">Transmembrane helix</keyword>
<feature type="transmembrane region" description="Helical" evidence="1">
    <location>
        <begin position="21"/>
        <end position="46"/>
    </location>
</feature>
<dbReference type="AlphaFoldDB" id="A0A0E9TLF4"/>
<keyword evidence="1" id="KW-0472">Membrane</keyword>
<protein>
    <submittedName>
        <fullName evidence="2">Uncharacterized protein</fullName>
    </submittedName>
</protein>
<sequence length="74" mass="8294">MTEKRCESRSSINPGLVLKCILCNPSVFLVCGCGPSYIIVSAYMFLQCQLKNNDFNPSGKSPHLTFCTGWYAFY</sequence>
<reference evidence="2" key="2">
    <citation type="journal article" date="2015" name="Fish Shellfish Immunol.">
        <title>Early steps in the European eel (Anguilla anguilla)-Vibrio vulnificus interaction in the gills: Role of the RtxA13 toxin.</title>
        <authorList>
            <person name="Callol A."/>
            <person name="Pajuelo D."/>
            <person name="Ebbesson L."/>
            <person name="Teles M."/>
            <person name="MacKenzie S."/>
            <person name="Amaro C."/>
        </authorList>
    </citation>
    <scope>NUCLEOTIDE SEQUENCE</scope>
</reference>
<keyword evidence="1" id="KW-0812">Transmembrane</keyword>
<proteinExistence type="predicted"/>
<reference evidence="2" key="1">
    <citation type="submission" date="2014-11" db="EMBL/GenBank/DDBJ databases">
        <authorList>
            <person name="Amaro Gonzalez C."/>
        </authorList>
    </citation>
    <scope>NUCLEOTIDE SEQUENCE</scope>
</reference>
<evidence type="ECO:0000256" key="1">
    <source>
        <dbReference type="SAM" id="Phobius"/>
    </source>
</evidence>
<dbReference type="PROSITE" id="PS51257">
    <property type="entry name" value="PROKAR_LIPOPROTEIN"/>
    <property type="match status" value="1"/>
</dbReference>
<organism evidence="2">
    <name type="scientific">Anguilla anguilla</name>
    <name type="common">European freshwater eel</name>
    <name type="synonym">Muraena anguilla</name>
    <dbReference type="NCBI Taxonomy" id="7936"/>
    <lineage>
        <taxon>Eukaryota</taxon>
        <taxon>Metazoa</taxon>
        <taxon>Chordata</taxon>
        <taxon>Craniata</taxon>
        <taxon>Vertebrata</taxon>
        <taxon>Euteleostomi</taxon>
        <taxon>Actinopterygii</taxon>
        <taxon>Neopterygii</taxon>
        <taxon>Teleostei</taxon>
        <taxon>Anguilliformes</taxon>
        <taxon>Anguillidae</taxon>
        <taxon>Anguilla</taxon>
    </lineage>
</organism>